<dbReference type="Proteomes" id="UP001195965">
    <property type="component" value="Chromosome"/>
</dbReference>
<reference evidence="1 2" key="1">
    <citation type="journal article" date="2021" name="ISME J.">
        <title>Genomic evolution of the class Acidithiobacillia: deep-branching Proteobacteria living in extreme acidic conditions.</title>
        <authorList>
            <person name="Moya-Beltran A."/>
            <person name="Beard S."/>
            <person name="Rojas-Villalobos C."/>
            <person name="Issotta F."/>
            <person name="Gallardo Y."/>
            <person name="Ulloa R."/>
            <person name="Giaveno A."/>
            <person name="Degli Esposti M."/>
            <person name="Johnson D.B."/>
            <person name="Quatrini R."/>
        </authorList>
    </citation>
    <scope>NUCLEOTIDE SEQUENCE [LARGE SCALE GENOMIC DNA]</scope>
    <source>
        <strain evidence="1 2">GG1-14</strain>
    </source>
</reference>
<gene>
    <name evidence="1" type="ORF">HHS34_005455</name>
</gene>
<proteinExistence type="predicted"/>
<protein>
    <submittedName>
        <fullName evidence="1">HU family DNA-binding protein</fullName>
    </submittedName>
</protein>
<name>A0ACD5HIP3_9PROT</name>
<evidence type="ECO:0000313" key="2">
    <source>
        <dbReference type="Proteomes" id="UP001195965"/>
    </source>
</evidence>
<keyword evidence="2" id="KW-1185">Reference proteome</keyword>
<evidence type="ECO:0000313" key="1">
    <source>
        <dbReference type="EMBL" id="XRI74639.1"/>
    </source>
</evidence>
<sequence length="118" mass="12869">MNLYTQDIVEQLLARRGKDLPSHAAAARIVRTVFDLLTEHLVAGDTVNISRFGTFHAVHSQAHPGRNPLTGAPIQIPAKRRARFRAGQSLRQYLGDNSPESPGDENAGGEDQEEDDAA</sequence>
<organism evidence="1 2">
    <name type="scientific">Acidithiobacillus montserratensis</name>
    <dbReference type="NCBI Taxonomy" id="2729135"/>
    <lineage>
        <taxon>Bacteria</taxon>
        <taxon>Pseudomonadati</taxon>
        <taxon>Pseudomonadota</taxon>
        <taxon>Acidithiobacillia</taxon>
        <taxon>Acidithiobacillales</taxon>
        <taxon>Acidithiobacillaceae</taxon>
        <taxon>Acidithiobacillus</taxon>
    </lineage>
</organism>
<dbReference type="EMBL" id="CP127526">
    <property type="protein sequence ID" value="XRI74639.1"/>
    <property type="molecule type" value="Genomic_DNA"/>
</dbReference>
<accession>A0ACD5HIP3</accession>
<keyword evidence="1" id="KW-0238">DNA-binding</keyword>